<keyword evidence="4" id="KW-1185">Reference proteome</keyword>
<evidence type="ECO:0000313" key="4">
    <source>
        <dbReference type="Proteomes" id="UP000282460"/>
    </source>
</evidence>
<proteinExistence type="predicted"/>
<evidence type="ECO:0000313" key="3">
    <source>
        <dbReference type="EMBL" id="RLQ82727.1"/>
    </source>
</evidence>
<name>A0A3L7IWX6_9MICO</name>
<organism evidence="3 4">
    <name type="scientific">Mycetocola zhadangensis</name>
    <dbReference type="NCBI Taxonomy" id="1164595"/>
    <lineage>
        <taxon>Bacteria</taxon>
        <taxon>Bacillati</taxon>
        <taxon>Actinomycetota</taxon>
        <taxon>Actinomycetes</taxon>
        <taxon>Micrococcales</taxon>
        <taxon>Microbacteriaceae</taxon>
        <taxon>Mycetocola</taxon>
    </lineage>
</organism>
<evidence type="ECO:0000256" key="1">
    <source>
        <dbReference type="SAM" id="MobiDB-lite"/>
    </source>
</evidence>
<accession>A0A3L7IWX6</accession>
<dbReference type="Proteomes" id="UP000282460">
    <property type="component" value="Unassembled WGS sequence"/>
</dbReference>
<evidence type="ECO:0000256" key="2">
    <source>
        <dbReference type="SAM" id="Phobius"/>
    </source>
</evidence>
<feature type="region of interest" description="Disordered" evidence="1">
    <location>
        <begin position="236"/>
        <end position="302"/>
    </location>
</feature>
<keyword evidence="2" id="KW-0812">Transmembrane</keyword>
<gene>
    <name evidence="3" type="ORF">D9V28_12305</name>
</gene>
<dbReference type="RefSeq" id="WP_121660030.1">
    <property type="nucleotide sequence ID" value="NZ_BMEK01000003.1"/>
</dbReference>
<feature type="transmembrane region" description="Helical" evidence="2">
    <location>
        <begin position="203"/>
        <end position="225"/>
    </location>
</feature>
<dbReference type="EMBL" id="RCWJ01000003">
    <property type="protein sequence ID" value="RLQ82727.1"/>
    <property type="molecule type" value="Genomic_DNA"/>
</dbReference>
<keyword evidence="2" id="KW-1133">Transmembrane helix</keyword>
<sequence>MDVPLYLRVLWSYKWLLLVGVIIAAVVGGVVGYSYVDGQLQPRAVQTYRASTTVLVGSPQQPLYQSVIPGAPVQEGVTPTVTRDLVSTTVVYAYIVSGSEIRTRVEGVVGTLADEEQVTAVRRTTQPAGDEQFPGRLTLPILDIVGSAQSPARAEEISRAANTVFQEYVRAEQDATALPEGERVQLQTLRESEATEVEGSNPLIPVILTAFGVLLLVIALIFVLYNVRVSREKRRAGRARSATVAEAPADGSPPADDPATGPAVDPSEPASTDAVGGASEHGSIAEPSGDEPERSDDKPALV</sequence>
<feature type="transmembrane region" description="Helical" evidence="2">
    <location>
        <begin position="15"/>
        <end position="36"/>
    </location>
</feature>
<keyword evidence="2" id="KW-0472">Membrane</keyword>
<dbReference type="AlphaFoldDB" id="A0A3L7IWX6"/>
<protein>
    <recommendedName>
        <fullName evidence="5">Polysaccharide chain length determinant N-terminal domain-containing protein</fullName>
    </recommendedName>
</protein>
<feature type="compositionally biased region" description="Low complexity" evidence="1">
    <location>
        <begin position="245"/>
        <end position="266"/>
    </location>
</feature>
<reference evidence="3 4" key="1">
    <citation type="submission" date="2018-10" db="EMBL/GenBank/DDBJ databases">
        <authorList>
            <person name="Li J."/>
        </authorList>
    </citation>
    <scope>NUCLEOTIDE SEQUENCE [LARGE SCALE GENOMIC DNA]</scope>
    <source>
        <strain evidence="3 4">ZD1-4</strain>
    </source>
</reference>
<feature type="compositionally biased region" description="Basic and acidic residues" evidence="1">
    <location>
        <begin position="291"/>
        <end position="302"/>
    </location>
</feature>
<comment type="caution">
    <text evidence="3">The sequence shown here is derived from an EMBL/GenBank/DDBJ whole genome shotgun (WGS) entry which is preliminary data.</text>
</comment>
<dbReference type="OrthoDB" id="5005773at2"/>
<evidence type="ECO:0008006" key="5">
    <source>
        <dbReference type="Google" id="ProtNLM"/>
    </source>
</evidence>